<feature type="compositionally biased region" description="Low complexity" evidence="2">
    <location>
        <begin position="1116"/>
        <end position="1143"/>
    </location>
</feature>
<evidence type="ECO:0000313" key="3">
    <source>
        <dbReference type="EMBL" id="MDI1486738.1"/>
    </source>
</evidence>
<feature type="compositionally biased region" description="Basic and acidic residues" evidence="2">
    <location>
        <begin position="1201"/>
        <end position="1211"/>
    </location>
</feature>
<feature type="compositionally biased region" description="Low complexity" evidence="2">
    <location>
        <begin position="1035"/>
        <end position="1086"/>
    </location>
</feature>
<organism evidence="3 4">
    <name type="scientific">Ramalina farinacea</name>
    <dbReference type="NCBI Taxonomy" id="258253"/>
    <lineage>
        <taxon>Eukaryota</taxon>
        <taxon>Fungi</taxon>
        <taxon>Dikarya</taxon>
        <taxon>Ascomycota</taxon>
        <taxon>Pezizomycotina</taxon>
        <taxon>Lecanoromycetes</taxon>
        <taxon>OSLEUM clade</taxon>
        <taxon>Lecanoromycetidae</taxon>
        <taxon>Lecanorales</taxon>
        <taxon>Lecanorineae</taxon>
        <taxon>Ramalinaceae</taxon>
        <taxon>Ramalina</taxon>
    </lineage>
</organism>
<accession>A0AA43TSL2</accession>
<comment type="similarity">
    <text evidence="1">Belongs to the EFR3 family.</text>
</comment>
<dbReference type="InterPro" id="IPR039786">
    <property type="entry name" value="EFR3"/>
</dbReference>
<comment type="caution">
    <text evidence="3">The sequence shown here is derived from an EMBL/GenBank/DDBJ whole genome shotgun (WGS) entry which is preliminary data.</text>
</comment>
<keyword evidence="4" id="KW-1185">Reference proteome</keyword>
<dbReference type="GO" id="GO:0072659">
    <property type="term" value="P:protein localization to plasma membrane"/>
    <property type="evidence" value="ECO:0007669"/>
    <property type="project" value="InterPro"/>
</dbReference>
<feature type="compositionally biased region" description="Basic and acidic residues" evidence="2">
    <location>
        <begin position="1260"/>
        <end position="1270"/>
    </location>
</feature>
<dbReference type="InterPro" id="IPR016024">
    <property type="entry name" value="ARM-type_fold"/>
</dbReference>
<dbReference type="SUPFAM" id="SSF48371">
    <property type="entry name" value="ARM repeat"/>
    <property type="match status" value="1"/>
</dbReference>
<feature type="compositionally biased region" description="Low complexity" evidence="2">
    <location>
        <begin position="1239"/>
        <end position="1254"/>
    </location>
</feature>
<sequence>MNAVRQRCRPKHQVLILKCYPRFQKNVQEVKPNPSELSYLLYYTSSRRSKLQKVGAFLERKAASDVAKNRLGNTQVTLQILKALIEKLPRDLPLYAIYLLRIIGSVLRSKDLPMVEESIPLFETFCQNYDVATLAADQELIGQYEEIVRTYASYAALKTPVQPKGGLNAPTAIRWRSAGLRALKSITASEDVGADGGRQMNIIMPVILQNLHSGDEASLMALQQRAQAQEGEQKEQATRRRMSIATVRTNEEKSRPSSATVAGITTDDADRLAEEEVGLLAFQSLKQILVANNRAQVRLATSALLKSKLLGTWTTKLVEMVTTWAPVQDRFIILVTIMETLVKSPIAEENLEQQLMLLSLVDWLLKSSINMIGLSVMDVLLGLIQHILLLLQLGGKGSSVLPHHQQTDAIDLFQGAEALMNGADKHRDKSGMNSDEAMPSSNRQELLTRLHKCIGDLATHIYYSDQISDMISAILLRLKPSPHSAVSSTAAAIEHPVAAAKAISDSVQLQENPATDSFFSFGTARVTALKAIKDILIVANPRGTATGAAALGRNRVGVQVWEGTQWLLRDEDRRVRRAYVDALLTWLELEMNSKDLVVFEDKRRLLRSASKNDIHSLKSGSMTKRAVSNATARDTIKPENTSKSTFLQLLHLAIFDNAIDCPESESDLLLLHLLLCKLIDKLGVNAVQTGLPMILRLQEDINVDLMIPTPVGKMNVGCLVHGYLWALTEKFDFDASTVGYVVQSEIQRRKKHGLWIDTVQIPPVPLEQTISSSKGQMRLNLDAIQKESLKPFDSRAAIVDRIAEAYGKTVTSPPTSPPSSPGRIFSMPILAGGGPSIEQTNELPPRIKETMMSDWSKEICIASVEKSTSIKTTSLYGSRKGKHLSQLLGVNGVDVSPNREPSPARGILPSDNNIANQPGNALNFAFNNKHRDSSAKDTESATPSSTGQATTVTVEELKRILKGGRSRTASPLRHATDLQDHDVATSSQARIGPRHDESGDDASEGESIMSGDVDGFESASEGDLSQPLPAPIPNSIPAAASSSTTTAAPTAATTTNTIPSTSPSQPYRPHSTQTTHTTSTTASASHPHSHTHSRNASLGGTGPRSRPHSGSHSDHGPSTPRSLRRPSTSSSAAGEDPEANAAALRGEIVSTSRLSMDGSAIHPDVPPVPPLPKGVQGRPLSGVSHGGKEPLESAAASIGLPREKEREREMRPPPLPADAGAAGDGVKRGKSKRSNAGGSKDSSSTPHSNSNNNGGDDDEGGRVRSVDIDKLLGSIDAITHKAPRKSSRLWENKGVGFGSRGTSIRGERSRLTSSSAAGPVIGAAGEKDGGRHSDFGSIFEGLDNTDANSGGDASGLRLTGEK</sequence>
<dbReference type="EMBL" id="JAPUFD010000004">
    <property type="protein sequence ID" value="MDI1486738.1"/>
    <property type="molecule type" value="Genomic_DNA"/>
</dbReference>
<dbReference type="Pfam" id="PF21072">
    <property type="entry name" value="EFR3"/>
    <property type="match status" value="2"/>
</dbReference>
<dbReference type="Proteomes" id="UP001161017">
    <property type="component" value="Unassembled WGS sequence"/>
</dbReference>
<feature type="compositionally biased region" description="Basic and acidic residues" evidence="2">
    <location>
        <begin position="974"/>
        <end position="983"/>
    </location>
</feature>
<gene>
    <name evidence="3" type="primary">EFR3_3</name>
    <name evidence="3" type="ORF">OHK93_005999</name>
</gene>
<feature type="compositionally biased region" description="Basic and acidic residues" evidence="2">
    <location>
        <begin position="1325"/>
        <end position="1334"/>
    </location>
</feature>
<reference evidence="3" key="1">
    <citation type="journal article" date="2023" name="Genome Biol. Evol.">
        <title>First Whole Genome Sequence and Flow Cytometry Genome Size Data for the Lichen-Forming Fungus Ramalina farinacea (Ascomycota).</title>
        <authorList>
            <person name="Llewellyn T."/>
            <person name="Mian S."/>
            <person name="Hill R."/>
            <person name="Leitch I.J."/>
            <person name="Gaya E."/>
        </authorList>
    </citation>
    <scope>NUCLEOTIDE SEQUENCE</scope>
    <source>
        <strain evidence="3">LIQ254RAFAR</strain>
    </source>
</reference>
<feature type="compositionally biased region" description="Basic and acidic residues" evidence="2">
    <location>
        <begin position="930"/>
        <end position="939"/>
    </location>
</feature>
<dbReference type="InterPro" id="IPR049150">
    <property type="entry name" value="EFR3_HEAT-like_rpt"/>
</dbReference>
<feature type="compositionally biased region" description="Polar residues" evidence="2">
    <location>
        <begin position="940"/>
        <end position="953"/>
    </location>
</feature>
<protein>
    <submittedName>
        <fullName evidence="3">Plasma membrane localization protein</fullName>
    </submittedName>
</protein>
<dbReference type="PANTHER" id="PTHR47766:SF1">
    <property type="entry name" value="PROTEIN EFR3"/>
    <property type="match status" value="1"/>
</dbReference>
<feature type="region of interest" description="Disordered" evidence="2">
    <location>
        <begin position="930"/>
        <end position="1362"/>
    </location>
</feature>
<evidence type="ECO:0000313" key="4">
    <source>
        <dbReference type="Proteomes" id="UP001161017"/>
    </source>
</evidence>
<evidence type="ECO:0000256" key="2">
    <source>
        <dbReference type="SAM" id="MobiDB-lite"/>
    </source>
</evidence>
<dbReference type="GO" id="GO:0005886">
    <property type="term" value="C:plasma membrane"/>
    <property type="evidence" value="ECO:0007669"/>
    <property type="project" value="TreeGrafter"/>
</dbReference>
<proteinExistence type="inferred from homology"/>
<dbReference type="PANTHER" id="PTHR47766">
    <property type="entry name" value="PROTEIN EFR3"/>
    <property type="match status" value="1"/>
</dbReference>
<evidence type="ECO:0000256" key="1">
    <source>
        <dbReference type="ARBA" id="ARBA00010216"/>
    </source>
</evidence>
<name>A0AA43TSL2_9LECA</name>